<proteinExistence type="predicted"/>
<evidence type="ECO:0000313" key="1">
    <source>
        <dbReference type="EMBL" id="BAT76398.1"/>
    </source>
</evidence>
<reference evidence="1 2" key="1">
    <citation type="journal article" date="2015" name="Sci. Rep.">
        <title>The power of single molecule real-time sequencing technology in the de novo assembly of a eukaryotic genome.</title>
        <authorList>
            <person name="Sakai H."/>
            <person name="Naito K."/>
            <person name="Ogiso-Tanaka E."/>
            <person name="Takahashi Y."/>
            <person name="Iseki K."/>
            <person name="Muto C."/>
            <person name="Satou K."/>
            <person name="Teruya K."/>
            <person name="Shiroma A."/>
            <person name="Shimoji M."/>
            <person name="Hirano T."/>
            <person name="Itoh T."/>
            <person name="Kaga A."/>
            <person name="Tomooka N."/>
        </authorList>
    </citation>
    <scope>NUCLEOTIDE SEQUENCE [LARGE SCALE GENOMIC DNA]</scope>
    <source>
        <strain evidence="2">cv. Shumari</strain>
    </source>
</reference>
<gene>
    <name evidence="1" type="primary">Vigan.01G439200</name>
    <name evidence="1" type="ORF">VIGAN_01439200</name>
</gene>
<evidence type="ECO:0000313" key="2">
    <source>
        <dbReference type="Proteomes" id="UP000291084"/>
    </source>
</evidence>
<name>A0A0S3R751_PHAAN</name>
<keyword evidence="2" id="KW-1185">Reference proteome</keyword>
<organism evidence="1 2">
    <name type="scientific">Vigna angularis var. angularis</name>
    <dbReference type="NCBI Taxonomy" id="157739"/>
    <lineage>
        <taxon>Eukaryota</taxon>
        <taxon>Viridiplantae</taxon>
        <taxon>Streptophyta</taxon>
        <taxon>Embryophyta</taxon>
        <taxon>Tracheophyta</taxon>
        <taxon>Spermatophyta</taxon>
        <taxon>Magnoliopsida</taxon>
        <taxon>eudicotyledons</taxon>
        <taxon>Gunneridae</taxon>
        <taxon>Pentapetalae</taxon>
        <taxon>rosids</taxon>
        <taxon>fabids</taxon>
        <taxon>Fabales</taxon>
        <taxon>Fabaceae</taxon>
        <taxon>Papilionoideae</taxon>
        <taxon>50 kb inversion clade</taxon>
        <taxon>NPAAA clade</taxon>
        <taxon>indigoferoid/millettioid clade</taxon>
        <taxon>Phaseoleae</taxon>
        <taxon>Vigna</taxon>
    </lineage>
</organism>
<dbReference type="EMBL" id="AP015034">
    <property type="protein sequence ID" value="BAT76398.1"/>
    <property type="molecule type" value="Genomic_DNA"/>
</dbReference>
<dbReference type="Proteomes" id="UP000291084">
    <property type="component" value="Chromosome 1"/>
</dbReference>
<dbReference type="AlphaFoldDB" id="A0A0S3R751"/>
<protein>
    <submittedName>
        <fullName evidence="1">Uncharacterized protein</fullName>
    </submittedName>
</protein>
<accession>A0A0S3R751</accession>
<dbReference type="OrthoDB" id="1459333at2759"/>
<sequence>MYVRLPLSVFQMDVLKTLNVAPTQLHPNSWGYIQAFAHHQLVALLLQLEADLLHVPQSFGCNCVGATFRVFNTSI</sequence>